<keyword evidence="5 8" id="KW-0812">Transmembrane</keyword>
<dbReference type="GO" id="GO:0005886">
    <property type="term" value="C:plasma membrane"/>
    <property type="evidence" value="ECO:0007669"/>
    <property type="project" value="UniProtKB-SubCell"/>
</dbReference>
<feature type="transmembrane region" description="Helical" evidence="8">
    <location>
        <begin position="130"/>
        <end position="147"/>
    </location>
</feature>
<feature type="transmembrane region" description="Helical" evidence="8">
    <location>
        <begin position="12"/>
        <end position="29"/>
    </location>
</feature>
<dbReference type="InterPro" id="IPR037185">
    <property type="entry name" value="EmrE-like"/>
</dbReference>
<dbReference type="PANTHER" id="PTHR32322:SF18">
    <property type="entry name" value="S-ADENOSYLMETHIONINE_S-ADENOSYLHOMOCYSTEINE TRANSPORTER"/>
    <property type="match status" value="1"/>
</dbReference>
<organism evidence="10 11">
    <name type="scientific">Shimazuella alba</name>
    <dbReference type="NCBI Taxonomy" id="2690964"/>
    <lineage>
        <taxon>Bacteria</taxon>
        <taxon>Bacillati</taxon>
        <taxon>Bacillota</taxon>
        <taxon>Bacilli</taxon>
        <taxon>Bacillales</taxon>
        <taxon>Thermoactinomycetaceae</taxon>
        <taxon>Shimazuella</taxon>
    </lineage>
</organism>
<comment type="similarity">
    <text evidence="2">Belongs to the EamA transporter family.</text>
</comment>
<evidence type="ECO:0000256" key="1">
    <source>
        <dbReference type="ARBA" id="ARBA00004651"/>
    </source>
</evidence>
<dbReference type="PANTHER" id="PTHR32322">
    <property type="entry name" value="INNER MEMBRANE TRANSPORTER"/>
    <property type="match status" value="1"/>
</dbReference>
<evidence type="ECO:0000256" key="7">
    <source>
        <dbReference type="ARBA" id="ARBA00023136"/>
    </source>
</evidence>
<keyword evidence="6 8" id="KW-1133">Transmembrane helix</keyword>
<evidence type="ECO:0000256" key="8">
    <source>
        <dbReference type="SAM" id="Phobius"/>
    </source>
</evidence>
<evidence type="ECO:0000313" key="10">
    <source>
        <dbReference type="EMBL" id="MXQ53376.1"/>
    </source>
</evidence>
<dbReference type="EMBL" id="WUUL01000003">
    <property type="protein sequence ID" value="MXQ53376.1"/>
    <property type="molecule type" value="Genomic_DNA"/>
</dbReference>
<evidence type="ECO:0000256" key="4">
    <source>
        <dbReference type="ARBA" id="ARBA00022475"/>
    </source>
</evidence>
<evidence type="ECO:0000256" key="6">
    <source>
        <dbReference type="ARBA" id="ARBA00022989"/>
    </source>
</evidence>
<comment type="caution">
    <text evidence="10">The sequence shown here is derived from an EMBL/GenBank/DDBJ whole genome shotgun (WGS) entry which is preliminary data.</text>
</comment>
<dbReference type="AlphaFoldDB" id="A0A6I4VU93"/>
<keyword evidence="3" id="KW-0813">Transport</keyword>
<feature type="transmembrane region" description="Helical" evidence="8">
    <location>
        <begin position="41"/>
        <end position="59"/>
    </location>
</feature>
<gene>
    <name evidence="10" type="primary">rarD</name>
    <name evidence="10" type="ORF">GSM42_06460</name>
</gene>
<reference evidence="10 11" key="1">
    <citation type="submission" date="2019-12" db="EMBL/GenBank/DDBJ databases">
        <title>Whole-genome analyses of novel actinobacteria.</title>
        <authorList>
            <person name="Sahin N."/>
            <person name="Saygin H."/>
        </authorList>
    </citation>
    <scope>NUCLEOTIDE SEQUENCE [LARGE SCALE GENOMIC DNA]</scope>
    <source>
        <strain evidence="10 11">KC615</strain>
    </source>
</reference>
<keyword evidence="11" id="KW-1185">Reference proteome</keyword>
<proteinExistence type="inferred from homology"/>
<evidence type="ECO:0000256" key="5">
    <source>
        <dbReference type="ARBA" id="ARBA00022692"/>
    </source>
</evidence>
<evidence type="ECO:0000313" key="11">
    <source>
        <dbReference type="Proteomes" id="UP000430692"/>
    </source>
</evidence>
<dbReference type="RefSeq" id="WP_160800724.1">
    <property type="nucleotide sequence ID" value="NZ_WUUL01000003.1"/>
</dbReference>
<dbReference type="Pfam" id="PF00892">
    <property type="entry name" value="EamA"/>
    <property type="match status" value="1"/>
</dbReference>
<accession>A0A6I4VU93</accession>
<feature type="transmembrane region" description="Helical" evidence="8">
    <location>
        <begin position="270"/>
        <end position="288"/>
    </location>
</feature>
<keyword evidence="4" id="KW-1003">Cell membrane</keyword>
<dbReference type="NCBIfam" id="TIGR00688">
    <property type="entry name" value="rarD"/>
    <property type="match status" value="1"/>
</dbReference>
<dbReference type="SUPFAM" id="SSF103481">
    <property type="entry name" value="Multidrug resistance efflux transporter EmrE"/>
    <property type="match status" value="2"/>
</dbReference>
<feature type="transmembrane region" description="Helical" evidence="8">
    <location>
        <begin position="210"/>
        <end position="234"/>
    </location>
</feature>
<sequence>MSSQQKDDRVGMWYATATFISWGILPIYWNSMKQVPSLQILAHRFVWSFIFVAILITLNKQWPLIKQVFSNLTTVFYIAGCAIFISANWFIYIWSVTNNHVIECSLGYYINPLISIAFGMIFFKERLNKWQTVSLCLASISVIILTIQYGQIPWISLSLALSFALYGLFKKLVQADAMISLALETMIMAPFALIYLAFLEANGTGAIAHVSPLVMVLLICSGIITALPLLWFAIGSKRVSMFTMGFLQYIAPSLNLILGIFFFHETFTSIEFISFGFIWIALLIFTFSRMRLSKPIIKENNLVVKENT</sequence>
<evidence type="ECO:0000259" key="9">
    <source>
        <dbReference type="Pfam" id="PF00892"/>
    </source>
</evidence>
<evidence type="ECO:0000256" key="2">
    <source>
        <dbReference type="ARBA" id="ARBA00007362"/>
    </source>
</evidence>
<feature type="transmembrane region" description="Helical" evidence="8">
    <location>
        <begin position="106"/>
        <end position="123"/>
    </location>
</feature>
<name>A0A6I4VU93_9BACL</name>
<evidence type="ECO:0000256" key="3">
    <source>
        <dbReference type="ARBA" id="ARBA00022448"/>
    </source>
</evidence>
<protein>
    <submittedName>
        <fullName evidence="10">EamA family transporter RarD</fullName>
    </submittedName>
</protein>
<feature type="transmembrane region" description="Helical" evidence="8">
    <location>
        <begin position="181"/>
        <end position="198"/>
    </location>
</feature>
<dbReference type="InterPro" id="IPR004626">
    <property type="entry name" value="RarD"/>
</dbReference>
<feature type="transmembrane region" description="Helical" evidence="8">
    <location>
        <begin position="246"/>
        <end position="264"/>
    </location>
</feature>
<dbReference type="InterPro" id="IPR050638">
    <property type="entry name" value="AA-Vitamin_Transporters"/>
</dbReference>
<feature type="transmembrane region" description="Helical" evidence="8">
    <location>
        <begin position="71"/>
        <end position="94"/>
    </location>
</feature>
<dbReference type="Proteomes" id="UP000430692">
    <property type="component" value="Unassembled WGS sequence"/>
</dbReference>
<comment type="subcellular location">
    <subcellularLocation>
        <location evidence="1">Cell membrane</location>
        <topology evidence="1">Multi-pass membrane protein</topology>
    </subcellularLocation>
</comment>
<keyword evidence="7 8" id="KW-0472">Membrane</keyword>
<dbReference type="InterPro" id="IPR000620">
    <property type="entry name" value="EamA_dom"/>
</dbReference>
<feature type="domain" description="EamA" evidence="9">
    <location>
        <begin position="11"/>
        <end position="146"/>
    </location>
</feature>